<protein>
    <submittedName>
        <fullName evidence="2">Uncharacterized protein</fullName>
    </submittedName>
</protein>
<keyword evidence="1" id="KW-0472">Membrane</keyword>
<accession>A0AAD8K2K0</accession>
<keyword evidence="1" id="KW-0812">Transmembrane</keyword>
<dbReference type="EMBL" id="JAUHHV010000009">
    <property type="protein sequence ID" value="KAK1413097.1"/>
    <property type="molecule type" value="Genomic_DNA"/>
</dbReference>
<dbReference type="Proteomes" id="UP001229421">
    <property type="component" value="Unassembled WGS sequence"/>
</dbReference>
<feature type="transmembrane region" description="Helical" evidence="1">
    <location>
        <begin position="53"/>
        <end position="71"/>
    </location>
</feature>
<name>A0AAD8K2K0_TARER</name>
<evidence type="ECO:0000313" key="3">
    <source>
        <dbReference type="Proteomes" id="UP001229421"/>
    </source>
</evidence>
<comment type="caution">
    <text evidence="2">The sequence shown here is derived from an EMBL/GenBank/DDBJ whole genome shotgun (WGS) entry which is preliminary data.</text>
</comment>
<sequence>MGQTSKACQVNATSPTTKKDGWLHIGDIVYLTKMVFAYSGHVKEIAMYKGFRIIRCCCCCTAVVVQLLAFADDGYRSLNLYDLLSPVFMSEMMWILDLCAFTVWIEVLRVEFVLDLFDVASMVAWFCMLSSLTFMLEMMWILDLLAFLVWIDVLSG</sequence>
<gene>
    <name evidence="2" type="ORF">QVD17_34855</name>
</gene>
<feature type="transmembrane region" description="Helical" evidence="1">
    <location>
        <begin position="83"/>
        <end position="105"/>
    </location>
</feature>
<reference evidence="2" key="1">
    <citation type="journal article" date="2023" name="bioRxiv">
        <title>Improved chromosome-level genome assembly for marigold (Tagetes erecta).</title>
        <authorList>
            <person name="Jiang F."/>
            <person name="Yuan L."/>
            <person name="Wang S."/>
            <person name="Wang H."/>
            <person name="Xu D."/>
            <person name="Wang A."/>
            <person name="Fan W."/>
        </authorList>
    </citation>
    <scope>NUCLEOTIDE SEQUENCE</scope>
    <source>
        <strain evidence="2">WSJ</strain>
        <tissue evidence="2">Leaf</tissue>
    </source>
</reference>
<keyword evidence="3" id="KW-1185">Reference proteome</keyword>
<organism evidence="2 3">
    <name type="scientific">Tagetes erecta</name>
    <name type="common">African marigold</name>
    <dbReference type="NCBI Taxonomy" id="13708"/>
    <lineage>
        <taxon>Eukaryota</taxon>
        <taxon>Viridiplantae</taxon>
        <taxon>Streptophyta</taxon>
        <taxon>Embryophyta</taxon>
        <taxon>Tracheophyta</taxon>
        <taxon>Spermatophyta</taxon>
        <taxon>Magnoliopsida</taxon>
        <taxon>eudicotyledons</taxon>
        <taxon>Gunneridae</taxon>
        <taxon>Pentapetalae</taxon>
        <taxon>asterids</taxon>
        <taxon>campanulids</taxon>
        <taxon>Asterales</taxon>
        <taxon>Asteraceae</taxon>
        <taxon>Asteroideae</taxon>
        <taxon>Heliantheae alliance</taxon>
        <taxon>Tageteae</taxon>
        <taxon>Tagetes</taxon>
    </lineage>
</organism>
<feature type="transmembrane region" description="Helical" evidence="1">
    <location>
        <begin position="138"/>
        <end position="155"/>
    </location>
</feature>
<proteinExistence type="predicted"/>
<evidence type="ECO:0000256" key="1">
    <source>
        <dbReference type="SAM" id="Phobius"/>
    </source>
</evidence>
<keyword evidence="1" id="KW-1133">Transmembrane helix</keyword>
<evidence type="ECO:0000313" key="2">
    <source>
        <dbReference type="EMBL" id="KAK1413097.1"/>
    </source>
</evidence>
<dbReference type="AlphaFoldDB" id="A0AAD8K2K0"/>